<dbReference type="SUPFAM" id="SSF50447">
    <property type="entry name" value="Translation proteins"/>
    <property type="match status" value="1"/>
</dbReference>
<keyword evidence="5 9" id="KW-0687">Ribonucleoprotein</keyword>
<dbReference type="NCBIfam" id="TIGR03625">
    <property type="entry name" value="L3_bact"/>
    <property type="match status" value="1"/>
</dbReference>
<comment type="caution">
    <text evidence="10">The sequence shown here is derived from an EMBL/GenBank/DDBJ whole genome shotgun (WGS) entry which is preliminary data.</text>
</comment>
<keyword evidence="2" id="KW-0699">rRNA-binding</keyword>
<evidence type="ECO:0000256" key="1">
    <source>
        <dbReference type="ARBA" id="ARBA00006540"/>
    </source>
</evidence>
<dbReference type="HAMAP" id="MF_01325_B">
    <property type="entry name" value="Ribosomal_uL3_B"/>
    <property type="match status" value="1"/>
</dbReference>
<evidence type="ECO:0000256" key="3">
    <source>
        <dbReference type="ARBA" id="ARBA00022884"/>
    </source>
</evidence>
<dbReference type="GO" id="GO:0022625">
    <property type="term" value="C:cytosolic large ribosomal subunit"/>
    <property type="evidence" value="ECO:0007669"/>
    <property type="project" value="TreeGrafter"/>
</dbReference>
<keyword evidence="3" id="KW-0694">RNA-binding</keyword>
<organism evidence="10 11">
    <name type="scientific">Geodia barretti</name>
    <name type="common">Barrett's horny sponge</name>
    <dbReference type="NCBI Taxonomy" id="519541"/>
    <lineage>
        <taxon>Eukaryota</taxon>
        <taxon>Metazoa</taxon>
        <taxon>Porifera</taxon>
        <taxon>Demospongiae</taxon>
        <taxon>Heteroscleromorpha</taxon>
        <taxon>Tetractinellida</taxon>
        <taxon>Astrophorina</taxon>
        <taxon>Geodiidae</taxon>
        <taxon>Geodia</taxon>
    </lineage>
</organism>
<dbReference type="Gene3D" id="3.30.160.810">
    <property type="match status" value="1"/>
</dbReference>
<proteinExistence type="inferred from homology"/>
<evidence type="ECO:0000256" key="4">
    <source>
        <dbReference type="ARBA" id="ARBA00022980"/>
    </source>
</evidence>
<evidence type="ECO:0000256" key="9">
    <source>
        <dbReference type="RuleBase" id="RU003905"/>
    </source>
</evidence>
<sequence>MVTGIIGRKIGMTQVFDDKGTALPATVLAAGPCVVVQRKTVDRDGYDAVQLGLVEDRPARVSKPLAGHYRRSGVETDKEVAVVDAQSGDVPQDGEQVRVSLFAAGDQVDVVGESRGRGFQGVVKRHGFAGGRATHGSMFHRAPGSIGQSSYPSRVIKGMRGPGRMGGDRVTVRNLRIIQVDVENNRLVVMGAVPGAPGGHVLIRRAVAPRREPVVAVQDTAKAKQRRK</sequence>
<dbReference type="PROSITE" id="PS00474">
    <property type="entry name" value="RIBOSOMAL_L3"/>
    <property type="match status" value="1"/>
</dbReference>
<dbReference type="Pfam" id="PF00297">
    <property type="entry name" value="Ribosomal_L3"/>
    <property type="match status" value="1"/>
</dbReference>
<dbReference type="AlphaFoldDB" id="A0AA35SN25"/>
<evidence type="ECO:0000256" key="5">
    <source>
        <dbReference type="ARBA" id="ARBA00023274"/>
    </source>
</evidence>
<protein>
    <recommendedName>
        <fullName evidence="7">Large ribosomal subunit protein uL3c</fullName>
    </recommendedName>
    <alternativeName>
        <fullName evidence="8">39S ribosomal protein L3, mitochondrial</fullName>
    </alternativeName>
    <alternativeName>
        <fullName evidence="6">Large ribosomal subunit protein uL3m</fullName>
    </alternativeName>
</protein>
<keyword evidence="4 9" id="KW-0689">Ribosomal protein</keyword>
<dbReference type="GO" id="GO:0006412">
    <property type="term" value="P:translation"/>
    <property type="evidence" value="ECO:0007669"/>
    <property type="project" value="InterPro"/>
</dbReference>
<dbReference type="Proteomes" id="UP001174909">
    <property type="component" value="Unassembled WGS sequence"/>
</dbReference>
<evidence type="ECO:0000313" key="10">
    <source>
        <dbReference type="EMBL" id="CAI8032449.1"/>
    </source>
</evidence>
<accession>A0AA35SN25</accession>
<dbReference type="InterPro" id="IPR000597">
    <property type="entry name" value="Ribosomal_uL3"/>
</dbReference>
<evidence type="ECO:0000256" key="6">
    <source>
        <dbReference type="ARBA" id="ARBA00035209"/>
    </source>
</evidence>
<dbReference type="EMBL" id="CASHTH010002603">
    <property type="protein sequence ID" value="CAI8032449.1"/>
    <property type="molecule type" value="Genomic_DNA"/>
</dbReference>
<comment type="similarity">
    <text evidence="1 9">Belongs to the universal ribosomal protein uL3 family.</text>
</comment>
<dbReference type="GO" id="GO:0019843">
    <property type="term" value="F:rRNA binding"/>
    <property type="evidence" value="ECO:0007669"/>
    <property type="project" value="UniProtKB-KW"/>
</dbReference>
<name>A0AA35SN25_GEOBA</name>
<evidence type="ECO:0000313" key="11">
    <source>
        <dbReference type="Proteomes" id="UP001174909"/>
    </source>
</evidence>
<dbReference type="PANTHER" id="PTHR11229:SF16">
    <property type="entry name" value="LARGE RIBOSOMAL SUBUNIT PROTEIN UL3C"/>
    <property type="match status" value="1"/>
</dbReference>
<dbReference type="InterPro" id="IPR009000">
    <property type="entry name" value="Transl_B-barrel_sf"/>
</dbReference>
<dbReference type="Gene3D" id="2.40.30.10">
    <property type="entry name" value="Translation factors"/>
    <property type="match status" value="1"/>
</dbReference>
<evidence type="ECO:0000256" key="2">
    <source>
        <dbReference type="ARBA" id="ARBA00022730"/>
    </source>
</evidence>
<dbReference type="GO" id="GO:0003735">
    <property type="term" value="F:structural constituent of ribosome"/>
    <property type="evidence" value="ECO:0007669"/>
    <property type="project" value="InterPro"/>
</dbReference>
<evidence type="ECO:0000256" key="8">
    <source>
        <dbReference type="ARBA" id="ARBA00035396"/>
    </source>
</evidence>
<dbReference type="PANTHER" id="PTHR11229">
    <property type="entry name" value="50S RIBOSOMAL PROTEIN L3"/>
    <property type="match status" value="1"/>
</dbReference>
<dbReference type="InterPro" id="IPR019926">
    <property type="entry name" value="Ribosomal_uL3_CS"/>
</dbReference>
<dbReference type="InterPro" id="IPR019927">
    <property type="entry name" value="Ribosomal_uL3_bac/org-type"/>
</dbReference>
<reference evidence="10" key="1">
    <citation type="submission" date="2023-03" db="EMBL/GenBank/DDBJ databases">
        <authorList>
            <person name="Steffen K."/>
            <person name="Cardenas P."/>
        </authorList>
    </citation>
    <scope>NUCLEOTIDE SEQUENCE</scope>
</reference>
<dbReference type="FunFam" id="2.40.30.10:FF:000004">
    <property type="entry name" value="50S ribosomal protein L3"/>
    <property type="match status" value="1"/>
</dbReference>
<keyword evidence="11" id="KW-1185">Reference proteome</keyword>
<gene>
    <name evidence="10" type="ORF">GBAR_LOCUS18344</name>
</gene>
<evidence type="ECO:0000256" key="7">
    <source>
        <dbReference type="ARBA" id="ARBA00035213"/>
    </source>
</evidence>